<protein>
    <submittedName>
        <fullName evidence="2">Uncharacterized protein</fullName>
    </submittedName>
</protein>
<keyword evidence="3" id="KW-1185">Reference proteome</keyword>
<gene>
    <name evidence="2" type="ORF">L596_004519</name>
</gene>
<organism evidence="2 3">
    <name type="scientific">Steinernema carpocapsae</name>
    <name type="common">Entomopathogenic nematode</name>
    <dbReference type="NCBI Taxonomy" id="34508"/>
    <lineage>
        <taxon>Eukaryota</taxon>
        <taxon>Metazoa</taxon>
        <taxon>Ecdysozoa</taxon>
        <taxon>Nematoda</taxon>
        <taxon>Chromadorea</taxon>
        <taxon>Rhabditida</taxon>
        <taxon>Tylenchina</taxon>
        <taxon>Panagrolaimomorpha</taxon>
        <taxon>Strongyloidoidea</taxon>
        <taxon>Steinernematidae</taxon>
        <taxon>Steinernema</taxon>
    </lineage>
</organism>
<evidence type="ECO:0000313" key="2">
    <source>
        <dbReference type="EMBL" id="TMS37623.1"/>
    </source>
</evidence>
<dbReference type="AlphaFoldDB" id="A0A4V6I851"/>
<feature type="region of interest" description="Disordered" evidence="1">
    <location>
        <begin position="153"/>
        <end position="176"/>
    </location>
</feature>
<dbReference type="EMBL" id="AZBU02000001">
    <property type="protein sequence ID" value="TMS37623.1"/>
    <property type="molecule type" value="Genomic_DNA"/>
</dbReference>
<proteinExistence type="predicted"/>
<evidence type="ECO:0000313" key="3">
    <source>
        <dbReference type="Proteomes" id="UP000298663"/>
    </source>
</evidence>
<accession>A0A4V6I851</accession>
<evidence type="ECO:0000256" key="1">
    <source>
        <dbReference type="SAM" id="MobiDB-lite"/>
    </source>
</evidence>
<reference evidence="2 3" key="2">
    <citation type="journal article" date="2019" name="G3 (Bethesda)">
        <title>Hybrid Assembly of the Genome of the Entomopathogenic Nematode Steinernema carpocapsae Identifies the X-Chromosome.</title>
        <authorList>
            <person name="Serra L."/>
            <person name="Macchietto M."/>
            <person name="Macias-Munoz A."/>
            <person name="McGill C.J."/>
            <person name="Rodriguez I.M."/>
            <person name="Rodriguez B."/>
            <person name="Murad R."/>
            <person name="Mortazavi A."/>
        </authorList>
    </citation>
    <scope>NUCLEOTIDE SEQUENCE [LARGE SCALE GENOMIC DNA]</scope>
    <source>
        <strain evidence="2 3">ALL</strain>
    </source>
</reference>
<reference evidence="2 3" key="1">
    <citation type="journal article" date="2015" name="Genome Biol.">
        <title>Comparative genomics of Steinernema reveals deeply conserved gene regulatory networks.</title>
        <authorList>
            <person name="Dillman A.R."/>
            <person name="Macchietto M."/>
            <person name="Porter C.F."/>
            <person name="Rogers A."/>
            <person name="Williams B."/>
            <person name="Antoshechkin I."/>
            <person name="Lee M.M."/>
            <person name="Goodwin Z."/>
            <person name="Lu X."/>
            <person name="Lewis E.E."/>
            <person name="Goodrich-Blair H."/>
            <person name="Stock S.P."/>
            <person name="Adams B.J."/>
            <person name="Sternberg P.W."/>
            <person name="Mortazavi A."/>
        </authorList>
    </citation>
    <scope>NUCLEOTIDE SEQUENCE [LARGE SCALE GENOMIC DNA]</scope>
    <source>
        <strain evidence="2 3">ALL</strain>
    </source>
</reference>
<dbReference type="EMBL" id="CM016762">
    <property type="protein sequence ID" value="TMS37623.1"/>
    <property type="molecule type" value="Genomic_DNA"/>
</dbReference>
<name>A0A4V6I851_STECR</name>
<dbReference type="Proteomes" id="UP000298663">
    <property type="component" value="Chromosome X"/>
</dbReference>
<comment type="caution">
    <text evidence="2">The sequence shown here is derived from an EMBL/GenBank/DDBJ whole genome shotgun (WGS) entry which is preliminary data.</text>
</comment>
<sequence>MFIKNQKTRVSLEGLQFPSFEHRRGVGRPSRNRRELQKSDCCEMLFVYTGAEKERKFRRRAAKKVQFCQIQIIHYRRSKSVAAPLVRFSVGRSLDRRCSHTHHLLTHQSHSFLSDSVWRTPDAAYQFITDMLFFVSRAPLTLQVLAGDKKHVSALDGRSANSRRTRPRRQDQTRSD</sequence>